<gene>
    <name evidence="1" type="ORF">CEP54_013344</name>
</gene>
<sequence length="88" mass="9382">MGYGDGTGLALSQTAATALCAQAAKKWGVGMASYTKRLPALRSCRSMAWQIAAPVHINPLPRFVLLPGPCHGNLSWCVTLCVWSDQAH</sequence>
<reference evidence="1 2" key="1">
    <citation type="submission" date="2017-06" db="EMBL/GenBank/DDBJ databases">
        <title>Comparative genomic analysis of Ambrosia Fusariam Clade fungi.</title>
        <authorList>
            <person name="Stajich J.E."/>
            <person name="Carrillo J."/>
            <person name="Kijimoto T."/>
            <person name="Eskalen A."/>
            <person name="O'Donnell K."/>
            <person name="Kasson M."/>
        </authorList>
    </citation>
    <scope>NUCLEOTIDE SEQUENCE [LARGE SCALE GENOMIC DNA]</scope>
    <source>
        <strain evidence="1 2">NRRL62584</strain>
    </source>
</reference>
<organism evidence="1 2">
    <name type="scientific">Fusarium duplospermum</name>
    <dbReference type="NCBI Taxonomy" id="1325734"/>
    <lineage>
        <taxon>Eukaryota</taxon>
        <taxon>Fungi</taxon>
        <taxon>Dikarya</taxon>
        <taxon>Ascomycota</taxon>
        <taxon>Pezizomycotina</taxon>
        <taxon>Sordariomycetes</taxon>
        <taxon>Hypocreomycetidae</taxon>
        <taxon>Hypocreales</taxon>
        <taxon>Nectriaceae</taxon>
        <taxon>Fusarium</taxon>
        <taxon>Fusarium solani species complex</taxon>
    </lineage>
</organism>
<protein>
    <submittedName>
        <fullName evidence="1">Uncharacterized protein</fullName>
    </submittedName>
</protein>
<evidence type="ECO:0000313" key="1">
    <source>
        <dbReference type="EMBL" id="RSL47557.1"/>
    </source>
</evidence>
<name>A0A428P3F4_9HYPO</name>
<evidence type="ECO:0000313" key="2">
    <source>
        <dbReference type="Proteomes" id="UP000288168"/>
    </source>
</evidence>
<dbReference type="Proteomes" id="UP000288168">
    <property type="component" value="Unassembled WGS sequence"/>
</dbReference>
<comment type="caution">
    <text evidence="1">The sequence shown here is derived from an EMBL/GenBank/DDBJ whole genome shotgun (WGS) entry which is preliminary data.</text>
</comment>
<proteinExistence type="predicted"/>
<accession>A0A428P3F4</accession>
<keyword evidence="2" id="KW-1185">Reference proteome</keyword>
<dbReference type="AlphaFoldDB" id="A0A428P3F4"/>
<dbReference type="EMBL" id="NKCI01000214">
    <property type="protein sequence ID" value="RSL47557.1"/>
    <property type="molecule type" value="Genomic_DNA"/>
</dbReference>
<dbReference type="OrthoDB" id="10584573at2759"/>